<dbReference type="PROSITE" id="PS00095">
    <property type="entry name" value="C5_MTASE_2"/>
    <property type="match status" value="1"/>
</dbReference>
<proteinExistence type="inferred from homology"/>
<dbReference type="InterPro" id="IPR029063">
    <property type="entry name" value="SAM-dependent_MTases_sf"/>
</dbReference>
<feature type="region of interest" description="Disordered" evidence="6">
    <location>
        <begin position="179"/>
        <end position="201"/>
    </location>
</feature>
<dbReference type="SUPFAM" id="SSF53335">
    <property type="entry name" value="S-adenosyl-L-methionine-dependent methyltransferases"/>
    <property type="match status" value="1"/>
</dbReference>
<dbReference type="GeneID" id="11505845"/>
<protein>
    <recommendedName>
        <fullName evidence="1">DNA (cytosine-5-)-methyltransferase</fullName>
        <ecNumber evidence="1">2.1.1.37</ecNumber>
    </recommendedName>
</protein>
<keyword evidence="3 5" id="KW-0808">Transferase</keyword>
<evidence type="ECO:0000313" key="8">
    <source>
        <dbReference type="Proteomes" id="UP000007322"/>
    </source>
</evidence>
<accession>G2Q0P0</accession>
<dbReference type="InterPro" id="IPR001525">
    <property type="entry name" value="C5_MeTfrase"/>
</dbReference>
<feature type="non-terminal residue" evidence="7">
    <location>
        <position position="637"/>
    </location>
</feature>
<reference evidence="7 8" key="1">
    <citation type="journal article" date="2011" name="Nat. Biotechnol.">
        <title>Comparative genomic analysis of the thermophilic biomass-degrading fungi Myceliophthora thermophila and Thielavia terrestris.</title>
        <authorList>
            <person name="Berka R.M."/>
            <person name="Grigoriev I.V."/>
            <person name="Otillar R."/>
            <person name="Salamov A."/>
            <person name="Grimwood J."/>
            <person name="Reid I."/>
            <person name="Ishmael N."/>
            <person name="John T."/>
            <person name="Darmond C."/>
            <person name="Moisan M.-C."/>
            <person name="Henrissat B."/>
            <person name="Coutinho P.M."/>
            <person name="Lombard V."/>
            <person name="Natvig D.O."/>
            <person name="Lindquist E."/>
            <person name="Schmutz J."/>
            <person name="Lucas S."/>
            <person name="Harris P."/>
            <person name="Powlowski J."/>
            <person name="Bellemare A."/>
            <person name="Taylor D."/>
            <person name="Butler G."/>
            <person name="de Vries R.P."/>
            <person name="Allijn I.E."/>
            <person name="van den Brink J."/>
            <person name="Ushinsky S."/>
            <person name="Storms R."/>
            <person name="Powell A.J."/>
            <person name="Paulsen I.T."/>
            <person name="Elbourne L.D.H."/>
            <person name="Baker S.E."/>
            <person name="Magnuson J."/>
            <person name="LaBoissiere S."/>
            <person name="Clutterbuck A.J."/>
            <person name="Martinez D."/>
            <person name="Wogulis M."/>
            <person name="de Leon A.L."/>
            <person name="Rey M.W."/>
            <person name="Tsang A."/>
        </authorList>
    </citation>
    <scope>NUCLEOTIDE SEQUENCE [LARGE SCALE GENOMIC DNA]</scope>
    <source>
        <strain evidence="8">ATCC 42464 / BCRC 31852 / DSM 1799</strain>
    </source>
</reference>
<gene>
    <name evidence="7" type="ORF">MYCTH_2048131</name>
</gene>
<dbReference type="AlphaFoldDB" id="G2Q0P0"/>
<evidence type="ECO:0000256" key="2">
    <source>
        <dbReference type="ARBA" id="ARBA00022603"/>
    </source>
</evidence>
<dbReference type="GO" id="GO:0003677">
    <property type="term" value="F:DNA binding"/>
    <property type="evidence" value="ECO:0007669"/>
    <property type="project" value="TreeGrafter"/>
</dbReference>
<dbReference type="OrthoDB" id="414133at2759"/>
<dbReference type="GO" id="GO:0003886">
    <property type="term" value="F:DNA (cytosine-5-)-methyltransferase activity"/>
    <property type="evidence" value="ECO:0007669"/>
    <property type="project" value="UniProtKB-EC"/>
</dbReference>
<feature type="active site" evidence="5">
    <location>
        <position position="365"/>
    </location>
</feature>
<dbReference type="PROSITE" id="PS51679">
    <property type="entry name" value="SAM_MT_C5"/>
    <property type="match status" value="1"/>
</dbReference>
<dbReference type="Gene3D" id="3.90.120.10">
    <property type="entry name" value="DNA Methylase, subunit A, domain 2"/>
    <property type="match status" value="1"/>
</dbReference>
<evidence type="ECO:0000256" key="4">
    <source>
        <dbReference type="ARBA" id="ARBA00022691"/>
    </source>
</evidence>
<feature type="compositionally biased region" description="Gly residues" evidence="6">
    <location>
        <begin position="255"/>
        <end position="267"/>
    </location>
</feature>
<dbReference type="PANTHER" id="PTHR10629:SF52">
    <property type="entry name" value="DNA (CYTOSINE-5)-METHYLTRANSFERASE 1"/>
    <property type="match status" value="1"/>
</dbReference>
<comment type="similarity">
    <text evidence="5">Belongs to the class I-like SAM-binding methyltransferase superfamily. C5-methyltransferase family.</text>
</comment>
<dbReference type="InParanoid" id="G2Q0P0"/>
<keyword evidence="4 5" id="KW-0949">S-adenosyl-L-methionine</keyword>
<dbReference type="InterPro" id="IPR031303">
    <property type="entry name" value="C5_meth_CS"/>
</dbReference>
<dbReference type="HOGENOM" id="CLU_012943_2_1_1"/>
<feature type="non-terminal residue" evidence="7">
    <location>
        <position position="1"/>
    </location>
</feature>
<organism evidence="7 8">
    <name type="scientific">Thermothelomyces thermophilus (strain ATCC 42464 / BCRC 31852 / DSM 1799)</name>
    <name type="common">Sporotrichum thermophile</name>
    <dbReference type="NCBI Taxonomy" id="573729"/>
    <lineage>
        <taxon>Eukaryota</taxon>
        <taxon>Fungi</taxon>
        <taxon>Dikarya</taxon>
        <taxon>Ascomycota</taxon>
        <taxon>Pezizomycotina</taxon>
        <taxon>Sordariomycetes</taxon>
        <taxon>Sordariomycetidae</taxon>
        <taxon>Sordariales</taxon>
        <taxon>Chaetomiaceae</taxon>
        <taxon>Thermothelomyces</taxon>
    </lineage>
</organism>
<name>G2Q0P0_THET4</name>
<evidence type="ECO:0000256" key="1">
    <source>
        <dbReference type="ARBA" id="ARBA00011975"/>
    </source>
</evidence>
<dbReference type="InterPro" id="IPR050390">
    <property type="entry name" value="C5-Methyltransferase"/>
</dbReference>
<dbReference type="Pfam" id="PF00145">
    <property type="entry name" value="DNA_methylase"/>
    <property type="match status" value="2"/>
</dbReference>
<evidence type="ECO:0000256" key="5">
    <source>
        <dbReference type="PROSITE-ProRule" id="PRU01016"/>
    </source>
</evidence>
<dbReference type="PRINTS" id="PR00105">
    <property type="entry name" value="C5METTRFRASE"/>
</dbReference>
<dbReference type="GO" id="GO:0005634">
    <property type="term" value="C:nucleus"/>
    <property type="evidence" value="ECO:0007669"/>
    <property type="project" value="TreeGrafter"/>
</dbReference>
<evidence type="ECO:0000256" key="6">
    <source>
        <dbReference type="SAM" id="MobiDB-lite"/>
    </source>
</evidence>
<sequence>SSSPSESVDDRFELEDALEEGVSHVFDLTGGDDAPEVVSAREVMVLEDEAREYRSYRLPNGIRLEPGKTVQLRQPVDATPDRRAHVGLAQAIKVQVEFVRIKCIRRKSAGSSDVDIHGIGFSRNETLCGMLPPRQPDEVTMISVLDYPSAARWDQQHSLVKTSGSNILCARELRITNAPFPDHHSAGPSGHGSPERRGAEKQPPLVCRFRFQIQYLGSSSDKPLENALIRIGEDEADPDCKIPDSINLNRWRGGKVPGGSHRPGGGPSQPVCDLESSEPESPPRLSRGQRYTAGDVFSGAGGAARGIERAGVHLEFVVDNWNHAVETLRSNFPQTKVYAMSVADYCDAEETRGKKVDLLHLSPPCQVFSPAHTISGKDDEANIEAFLTCPRVVERNRPRIFTVEETFGLLWPAHRGHLHRLVRGFVRLGYSLRWRCVRLSSYGVPQTRQRLLMIGSAPGEPLPPFPPYTHNECGTGGLKRWVTPESALAAVSSSPALRRHPLHRPDDRRKRFARPRERWDPATLARTITCSGGQNHHWSGERDFTLLEYAVLQGFPVWHRFRGKRLKKQIGNAFPPSVVRVLYEHLVDWLLVQDGFDPAAVRKEEYARAGMPTDLSSDKYVCLMDDNDDNNNSSSSS</sequence>
<dbReference type="GO" id="GO:0032259">
    <property type="term" value="P:methylation"/>
    <property type="evidence" value="ECO:0007669"/>
    <property type="project" value="UniProtKB-KW"/>
</dbReference>
<dbReference type="GO" id="GO:0044027">
    <property type="term" value="P:negative regulation of gene expression via chromosomal CpG island methylation"/>
    <property type="evidence" value="ECO:0007669"/>
    <property type="project" value="TreeGrafter"/>
</dbReference>
<dbReference type="EC" id="2.1.1.37" evidence="1"/>
<dbReference type="RefSeq" id="XP_003660147.1">
    <property type="nucleotide sequence ID" value="XM_003660099.1"/>
</dbReference>
<dbReference type="Gene3D" id="3.40.50.150">
    <property type="entry name" value="Vaccinia Virus protein VP39"/>
    <property type="match status" value="1"/>
</dbReference>
<dbReference type="STRING" id="573729.G2Q0P0"/>
<dbReference type="eggNOG" id="ENOG502RYYW">
    <property type="taxonomic scope" value="Eukaryota"/>
</dbReference>
<dbReference type="OMA" id="CCYWSPA"/>
<dbReference type="KEGG" id="mtm:MYCTH_2048131"/>
<evidence type="ECO:0000256" key="3">
    <source>
        <dbReference type="ARBA" id="ARBA00022679"/>
    </source>
</evidence>
<keyword evidence="2 5" id="KW-0489">Methyltransferase</keyword>
<dbReference type="EMBL" id="CP003002">
    <property type="protein sequence ID" value="AEO54902.1"/>
    <property type="molecule type" value="Genomic_DNA"/>
</dbReference>
<evidence type="ECO:0000313" key="7">
    <source>
        <dbReference type="EMBL" id="AEO54902.1"/>
    </source>
</evidence>
<feature type="region of interest" description="Disordered" evidence="6">
    <location>
        <begin position="239"/>
        <end position="293"/>
    </location>
</feature>
<dbReference type="Proteomes" id="UP000007322">
    <property type="component" value="Chromosome 1"/>
</dbReference>
<dbReference type="VEuPathDB" id="FungiDB:MYCTH_2048131"/>
<dbReference type="PANTHER" id="PTHR10629">
    <property type="entry name" value="CYTOSINE-SPECIFIC METHYLTRANSFERASE"/>
    <property type="match status" value="1"/>
</dbReference>
<keyword evidence="8" id="KW-1185">Reference proteome</keyword>